<dbReference type="GO" id="GO:0051276">
    <property type="term" value="P:chromosome organization"/>
    <property type="evidence" value="ECO:0007669"/>
    <property type="project" value="InterPro"/>
</dbReference>
<dbReference type="PANTHER" id="PTHR41328">
    <property type="entry name" value="TERMINASE SMALL SUBUNIT-RELATED"/>
    <property type="match status" value="1"/>
</dbReference>
<name>A0AAW3MEA1_9BACL</name>
<proteinExistence type="predicted"/>
<dbReference type="InterPro" id="IPR005335">
    <property type="entry name" value="Terminase_ssu"/>
</dbReference>
<reference evidence="3 4" key="1">
    <citation type="journal article" date="2016" name="Front. Microbiol.">
        <title>Genomic Resource of Rice Seed Associated Bacteria.</title>
        <authorList>
            <person name="Midha S."/>
            <person name="Bansal K."/>
            <person name="Sharma S."/>
            <person name="Kumar N."/>
            <person name="Patil P.P."/>
            <person name="Chaudhry V."/>
            <person name="Patil P.B."/>
        </authorList>
    </citation>
    <scope>NUCLEOTIDE SEQUENCE [LARGE SCALE GENOMIC DNA]</scope>
    <source>
        <strain evidence="3 4">RSA11</strain>
    </source>
</reference>
<evidence type="ECO:0000313" key="3">
    <source>
        <dbReference type="EMBL" id="KTR27909.1"/>
    </source>
</evidence>
<keyword evidence="1" id="KW-1188">Viral release from host cell</keyword>
<protein>
    <recommendedName>
        <fullName evidence="5">Terminase small subunit</fullName>
    </recommendedName>
</protein>
<dbReference type="EMBL" id="LDQV01000012">
    <property type="protein sequence ID" value="KTR27909.1"/>
    <property type="molecule type" value="Genomic_DNA"/>
</dbReference>
<dbReference type="AlphaFoldDB" id="A0AAW3MEA1"/>
<dbReference type="PANTHER" id="PTHR41328:SF2">
    <property type="entry name" value="TERMINASE SMALL SUBUNIT"/>
    <property type="match status" value="1"/>
</dbReference>
<sequence length="118" mass="13305">MGKLSEKQKRFAELYVQLGNAEEAARQAGYSARGNTTKLLQNTTILSYVDELNSKIQKDTIASAEEIKEFLTLTMRSDHIEPKDRIKAADLLNKTYGAYIDRKEISGDMGIRIEVDYG</sequence>
<comment type="caution">
    <text evidence="3">The sequence shown here is derived from an EMBL/GenBank/DDBJ whole genome shotgun (WGS) entry which is preliminary data.</text>
</comment>
<dbReference type="InterPro" id="IPR038713">
    <property type="entry name" value="Terminase_Gp1_N_sf"/>
</dbReference>
<dbReference type="InterPro" id="IPR052404">
    <property type="entry name" value="SPP1-like_terminase"/>
</dbReference>
<gene>
    <name evidence="3" type="ORF">RSA11_04405</name>
</gene>
<dbReference type="Proteomes" id="UP000072605">
    <property type="component" value="Unassembled WGS sequence"/>
</dbReference>
<accession>A0AAW3MEA1</accession>
<dbReference type="Gene3D" id="1.10.10.1400">
    <property type="entry name" value="Terminase, small subunit, N-terminal DNA-binding domain, HTH motif"/>
    <property type="match status" value="1"/>
</dbReference>
<organism evidence="3 4">
    <name type="scientific">Exiguobacterium indicum</name>
    <dbReference type="NCBI Taxonomy" id="296995"/>
    <lineage>
        <taxon>Bacteria</taxon>
        <taxon>Bacillati</taxon>
        <taxon>Bacillota</taxon>
        <taxon>Bacilli</taxon>
        <taxon>Bacillales</taxon>
        <taxon>Bacillales Family XII. Incertae Sedis</taxon>
        <taxon>Exiguobacterium</taxon>
    </lineage>
</organism>
<dbReference type="Pfam" id="PF03592">
    <property type="entry name" value="Terminase_2"/>
    <property type="match status" value="1"/>
</dbReference>
<evidence type="ECO:0008006" key="5">
    <source>
        <dbReference type="Google" id="ProtNLM"/>
    </source>
</evidence>
<evidence type="ECO:0000313" key="4">
    <source>
        <dbReference type="Proteomes" id="UP000072605"/>
    </source>
</evidence>
<evidence type="ECO:0000256" key="2">
    <source>
        <dbReference type="ARBA" id="ARBA00023219"/>
    </source>
</evidence>
<evidence type="ECO:0000256" key="1">
    <source>
        <dbReference type="ARBA" id="ARBA00022612"/>
    </source>
</evidence>
<keyword evidence="2" id="KW-0231">Viral genome packaging</keyword>
<dbReference type="RefSeq" id="WP_058713201.1">
    <property type="nucleotide sequence ID" value="NZ_LDQV01000012.1"/>
</dbReference>